<dbReference type="InterPro" id="IPR046702">
    <property type="entry name" value="DUF6572"/>
</dbReference>
<proteinExistence type="predicted"/>
<name>A0ABT3GCM6_9BACT</name>
<evidence type="ECO:0000313" key="2">
    <source>
        <dbReference type="Proteomes" id="UP001320876"/>
    </source>
</evidence>
<keyword evidence="2" id="KW-1185">Reference proteome</keyword>
<protein>
    <submittedName>
        <fullName evidence="1">Uncharacterized protein</fullName>
    </submittedName>
</protein>
<reference evidence="1 2" key="1">
    <citation type="submission" date="2022-10" db="EMBL/GenBank/DDBJ databases">
        <title>Luteolibacter arcticus strain CCTCC AB 2014275, whole genome shotgun sequencing project.</title>
        <authorList>
            <person name="Zhao G."/>
            <person name="Shen L."/>
        </authorList>
    </citation>
    <scope>NUCLEOTIDE SEQUENCE [LARGE SCALE GENOMIC DNA]</scope>
    <source>
        <strain evidence="1 2">CCTCC AB 2014275</strain>
    </source>
</reference>
<evidence type="ECO:0000313" key="1">
    <source>
        <dbReference type="EMBL" id="MCW1921387.1"/>
    </source>
</evidence>
<dbReference type="RefSeq" id="WP_264485496.1">
    <property type="nucleotide sequence ID" value="NZ_JAPDDT010000001.1"/>
</dbReference>
<dbReference type="Pfam" id="PF20212">
    <property type="entry name" value="DUF6572"/>
    <property type="match status" value="1"/>
</dbReference>
<comment type="caution">
    <text evidence="1">The sequence shown here is derived from an EMBL/GenBank/DDBJ whole genome shotgun (WGS) entry which is preliminary data.</text>
</comment>
<dbReference type="Proteomes" id="UP001320876">
    <property type="component" value="Unassembled WGS sequence"/>
</dbReference>
<dbReference type="EMBL" id="JAPDDT010000001">
    <property type="protein sequence ID" value="MCW1921387.1"/>
    <property type="molecule type" value="Genomic_DNA"/>
</dbReference>
<sequence>MGLENDRVVDAVGIENATGIVVLTIADSWDWNDVYGHLMALQAKLNTYISFVEGGQLLEEYPLAEGCPLTIDIVTKFPMDPKGAELLTMAADVCRDLEIEIRTRHVAI</sequence>
<gene>
    <name evidence="1" type="ORF">OKA05_02410</name>
</gene>
<organism evidence="1 2">
    <name type="scientific">Luteolibacter arcticus</name>
    <dbReference type="NCBI Taxonomy" id="1581411"/>
    <lineage>
        <taxon>Bacteria</taxon>
        <taxon>Pseudomonadati</taxon>
        <taxon>Verrucomicrobiota</taxon>
        <taxon>Verrucomicrobiia</taxon>
        <taxon>Verrucomicrobiales</taxon>
        <taxon>Verrucomicrobiaceae</taxon>
        <taxon>Luteolibacter</taxon>
    </lineage>
</organism>
<accession>A0ABT3GCM6</accession>